<dbReference type="InterPro" id="IPR036873">
    <property type="entry name" value="Rhodanese-like_dom_sf"/>
</dbReference>
<name>A0A1E3PQN9_9ASCO</name>
<feature type="compositionally biased region" description="Polar residues" evidence="1">
    <location>
        <begin position="178"/>
        <end position="187"/>
    </location>
</feature>
<feature type="compositionally biased region" description="Basic and acidic residues" evidence="1">
    <location>
        <begin position="144"/>
        <end position="157"/>
    </location>
</feature>
<feature type="region of interest" description="Disordered" evidence="1">
    <location>
        <begin position="132"/>
        <end position="187"/>
    </location>
</feature>
<evidence type="ECO:0000313" key="2">
    <source>
        <dbReference type="EMBL" id="ODQ67753.1"/>
    </source>
</evidence>
<feature type="compositionally biased region" description="Low complexity" evidence="1">
    <location>
        <begin position="567"/>
        <end position="577"/>
    </location>
</feature>
<dbReference type="Gene3D" id="3.40.250.10">
    <property type="entry name" value="Rhodanese-like domain"/>
    <property type="match status" value="1"/>
</dbReference>
<keyword evidence="3" id="KW-1185">Reference proteome</keyword>
<organism evidence="2 3">
    <name type="scientific">Nadsonia fulvescens var. elongata DSM 6958</name>
    <dbReference type="NCBI Taxonomy" id="857566"/>
    <lineage>
        <taxon>Eukaryota</taxon>
        <taxon>Fungi</taxon>
        <taxon>Dikarya</taxon>
        <taxon>Ascomycota</taxon>
        <taxon>Saccharomycotina</taxon>
        <taxon>Dipodascomycetes</taxon>
        <taxon>Dipodascales</taxon>
        <taxon>Dipodascales incertae sedis</taxon>
        <taxon>Nadsonia</taxon>
    </lineage>
</organism>
<gene>
    <name evidence="2" type="ORF">NADFUDRAFT_80917</name>
</gene>
<feature type="region of interest" description="Disordered" evidence="1">
    <location>
        <begin position="269"/>
        <end position="304"/>
    </location>
</feature>
<evidence type="ECO:0000313" key="3">
    <source>
        <dbReference type="Proteomes" id="UP000095009"/>
    </source>
</evidence>
<feature type="compositionally biased region" description="Polar residues" evidence="1">
    <location>
        <begin position="290"/>
        <end position="304"/>
    </location>
</feature>
<dbReference type="OrthoDB" id="292964at2759"/>
<sequence>MKNPGRLVDGSAITTCSLEKLKAKAQHDVEKAEGRKNAFIDLIGCALNHIENFKAAISDQQPEKAYLEMLQAQILLYYSIPRVPEYKKYQTKASSQFYERYLEMRAYVQKSEYLVIELEQLIRAKSKKDQQSFDDSVIDNSQNRSHDQKSQGSEKLRNTKSNASHRNGHKVARKQVPSIPNDSSLSATTIVNGGGALSSKLLPNEANQSLNNSNFEYTPNPSLVDNIDLSGLHINSTYVPPADLSYHHKHTFPPYPVDDNERDILAAKFEGLKAPTGRKPAGPRLLGASERSQSPNKDSTESVLNKSDFDHDQHHSFIYNLGNTSNKAPTHIYNGTPPAASTTISPDHLNRCIEKIPEKLLILDLRFRKDFELSHIATMNIVGIDPLSIHGSTSKDLEDALIVSPEHEYTLFTQRHLFDLVVIVDESSVDLKNNGNVKIKQLYDMIYLDEYEKILKRPPCVLIGGMKAWVARFGSYRTVSIVSQYSDPNTITYTYPSNPTLPQEIPSRPYGTKKGSVASVHRHNTAESISPTSPYVKDLTDYFKISPTSTKPHSFKMPPLTQELQQHHYPQQPQQSI</sequence>
<evidence type="ECO:0008006" key="4">
    <source>
        <dbReference type="Google" id="ProtNLM"/>
    </source>
</evidence>
<dbReference type="Proteomes" id="UP000095009">
    <property type="component" value="Unassembled WGS sequence"/>
</dbReference>
<proteinExistence type="predicted"/>
<protein>
    <recommendedName>
        <fullName evidence="4">Rhodanese domain-containing protein</fullName>
    </recommendedName>
</protein>
<feature type="non-terminal residue" evidence="2">
    <location>
        <position position="577"/>
    </location>
</feature>
<accession>A0A1E3PQN9</accession>
<dbReference type="AlphaFoldDB" id="A0A1E3PQN9"/>
<feature type="region of interest" description="Disordered" evidence="1">
    <location>
        <begin position="547"/>
        <end position="577"/>
    </location>
</feature>
<reference evidence="2 3" key="1">
    <citation type="journal article" date="2016" name="Proc. Natl. Acad. Sci. U.S.A.">
        <title>Comparative genomics of biotechnologically important yeasts.</title>
        <authorList>
            <person name="Riley R."/>
            <person name="Haridas S."/>
            <person name="Wolfe K.H."/>
            <person name="Lopes M.R."/>
            <person name="Hittinger C.T."/>
            <person name="Goeker M."/>
            <person name="Salamov A.A."/>
            <person name="Wisecaver J.H."/>
            <person name="Long T.M."/>
            <person name="Calvey C.H."/>
            <person name="Aerts A.L."/>
            <person name="Barry K.W."/>
            <person name="Choi C."/>
            <person name="Clum A."/>
            <person name="Coughlan A.Y."/>
            <person name="Deshpande S."/>
            <person name="Douglass A.P."/>
            <person name="Hanson S.J."/>
            <person name="Klenk H.-P."/>
            <person name="LaButti K.M."/>
            <person name="Lapidus A."/>
            <person name="Lindquist E.A."/>
            <person name="Lipzen A.M."/>
            <person name="Meier-Kolthoff J.P."/>
            <person name="Ohm R.A."/>
            <person name="Otillar R.P."/>
            <person name="Pangilinan J.L."/>
            <person name="Peng Y."/>
            <person name="Rokas A."/>
            <person name="Rosa C.A."/>
            <person name="Scheuner C."/>
            <person name="Sibirny A.A."/>
            <person name="Slot J.C."/>
            <person name="Stielow J.B."/>
            <person name="Sun H."/>
            <person name="Kurtzman C.P."/>
            <person name="Blackwell M."/>
            <person name="Grigoriev I.V."/>
            <person name="Jeffries T.W."/>
        </authorList>
    </citation>
    <scope>NUCLEOTIDE SEQUENCE [LARGE SCALE GENOMIC DNA]</scope>
    <source>
        <strain evidence="2 3">DSM 6958</strain>
    </source>
</reference>
<dbReference type="SUPFAM" id="SSF52821">
    <property type="entry name" value="Rhodanese/Cell cycle control phosphatase"/>
    <property type="match status" value="1"/>
</dbReference>
<dbReference type="STRING" id="857566.A0A1E3PQN9"/>
<evidence type="ECO:0000256" key="1">
    <source>
        <dbReference type="SAM" id="MobiDB-lite"/>
    </source>
</evidence>
<dbReference type="EMBL" id="KV454406">
    <property type="protein sequence ID" value="ODQ67753.1"/>
    <property type="molecule type" value="Genomic_DNA"/>
</dbReference>